<reference evidence="2" key="2">
    <citation type="journal article" date="2014" name="BMC Genomics">
        <title>An improved genome of the model marine alga Ostreococcus tauri unfolds by assessing Illumina de novo assemblies.</title>
        <authorList>
            <person name="Blanc-Mathieu R."/>
            <person name="Verhelst B."/>
            <person name="Derelle E."/>
            <person name="Rombauts S."/>
            <person name="Bouget F.Y."/>
            <person name="Carre I."/>
            <person name="Chateau A."/>
            <person name="Eyre-Walker A."/>
            <person name="Grimsley N."/>
            <person name="Moreau H."/>
            <person name="Piegu B."/>
            <person name="Rivals E."/>
            <person name="Schackwitz W."/>
            <person name="Van de Peer Y."/>
            <person name="Piganeau G."/>
        </authorList>
    </citation>
    <scope>NUCLEOTIDE SEQUENCE</scope>
    <source>
        <strain evidence="2">RCC4221</strain>
    </source>
</reference>
<dbReference type="InParanoid" id="Q01CB0"/>
<dbReference type="GeneID" id="9833665"/>
<dbReference type="KEGG" id="ota:OT_ostta03g03990"/>
<feature type="region of interest" description="Disordered" evidence="1">
    <location>
        <begin position="1"/>
        <end position="24"/>
    </location>
</feature>
<organism evidence="2 4">
    <name type="scientific">Ostreococcus tauri</name>
    <name type="common">Marine green alga</name>
    <dbReference type="NCBI Taxonomy" id="70448"/>
    <lineage>
        <taxon>Eukaryota</taxon>
        <taxon>Viridiplantae</taxon>
        <taxon>Chlorophyta</taxon>
        <taxon>Mamiellophyceae</taxon>
        <taxon>Mamiellales</taxon>
        <taxon>Bathycoccaceae</taxon>
        <taxon>Ostreococcus</taxon>
    </lineage>
</organism>
<dbReference type="AlphaFoldDB" id="Q01CB0"/>
<dbReference type="Proteomes" id="UP000009170">
    <property type="component" value="Unassembled WGS sequence"/>
</dbReference>
<reference evidence="3" key="3">
    <citation type="submission" date="2017-04" db="EMBL/GenBank/DDBJ databases">
        <title>Population genomics of picophytoplankton unveils novel chromosome hypervariability.</title>
        <authorList>
            <consortium name="DOE Joint Genome Institute"/>
            <person name="Blanc-Mathieu R."/>
            <person name="Krasovec M."/>
            <person name="Hebrard M."/>
            <person name="Yau S."/>
            <person name="Desgranges E."/>
            <person name="Martin J."/>
            <person name="Schackwitz W."/>
            <person name="Kuo A."/>
            <person name="Salin G."/>
            <person name="Donnadieu C."/>
            <person name="Desdevises Y."/>
            <person name="Sanchez-Ferandin S."/>
            <person name="Moreau H."/>
            <person name="Rivals E."/>
            <person name="Grigoriev I.V."/>
            <person name="Grimsley N."/>
            <person name="Eyre-Walker A."/>
            <person name="Piganeau G."/>
        </authorList>
    </citation>
    <scope>NUCLEOTIDE SEQUENCE [LARGE SCALE GENOMIC DNA]</scope>
    <source>
        <strain evidence="3">RCC 1115</strain>
    </source>
</reference>
<gene>
    <name evidence="3" type="ORF">BE221DRAFT_79005</name>
    <name evidence="2" type="ORF">OT_ostta03g03990</name>
</gene>
<proteinExistence type="predicted"/>
<evidence type="ECO:0000256" key="1">
    <source>
        <dbReference type="SAM" id="MobiDB-lite"/>
    </source>
</evidence>
<accession>Q01CB0</accession>
<dbReference type="EMBL" id="KZ155826">
    <property type="protein sequence ID" value="OUS43994.1"/>
    <property type="molecule type" value="Genomic_DNA"/>
</dbReference>
<accession>A0A454XRI1</accession>
<name>Q01CB0_OSTTA</name>
<dbReference type="RefSeq" id="XP_003078303.1">
    <property type="nucleotide sequence ID" value="XM_003078255.1"/>
</dbReference>
<reference evidence="2 4" key="1">
    <citation type="journal article" date="2006" name="Proc. Natl. Acad. Sci. U.S.A.">
        <title>Genome analysis of the smallest free-living eukaryote Ostreococcus tauri unveils many unique features.</title>
        <authorList>
            <person name="Derelle E."/>
            <person name="Ferraz C."/>
            <person name="Rombauts S."/>
            <person name="Rouze P."/>
            <person name="Worden A.Z."/>
            <person name="Robbens S."/>
            <person name="Partensky F."/>
            <person name="Degroeve S."/>
            <person name="Echeynie S."/>
            <person name="Cooke R."/>
            <person name="Saeys Y."/>
            <person name="Wuyts J."/>
            <person name="Jabbari K."/>
            <person name="Bowler C."/>
            <person name="Panaud O."/>
            <person name="Piegu B."/>
            <person name="Ball S.G."/>
            <person name="Ral J.-P."/>
            <person name="Bouget F.-Y."/>
            <person name="Piganeau G."/>
            <person name="De Baets B."/>
            <person name="Picard A."/>
            <person name="Delseny M."/>
            <person name="Demaille J."/>
            <person name="Van de Peer Y."/>
            <person name="Moreau H."/>
        </authorList>
    </citation>
    <scope>NUCLEOTIDE SEQUENCE [LARGE SCALE GENOMIC DNA]</scope>
    <source>
        <strain evidence="2 4">OTTH0595</strain>
    </source>
</reference>
<sequence>MTDSPSRDTRQKPELIDERSGASAAGTVTFHGTVSSQQSTGHHPHPTPATQRDGVAVCLQCTSFFSPTASGQTICSTCSSWSSPALAQQTERQGLILCPGCRGILVRPRAPHAIAMCGQCQTMLKLPEHVDEHHTHHAPGYGERFESSAYGIAAARSHGMRAPPGFVPHPMTTPPIQNVVACICPGCSAVVQAPLSAPICKCGNCGQFMTVPSQM</sequence>
<dbReference type="EMBL" id="CAID01000003">
    <property type="protein sequence ID" value="CAL53043.1"/>
    <property type="molecule type" value="Genomic_DNA"/>
</dbReference>
<dbReference type="Proteomes" id="UP000195557">
    <property type="component" value="Unassembled WGS sequence"/>
</dbReference>
<feature type="compositionally biased region" description="Basic and acidic residues" evidence="1">
    <location>
        <begin position="1"/>
        <end position="20"/>
    </location>
</feature>
<protein>
    <submittedName>
        <fullName evidence="2">Unnamed product</fullName>
    </submittedName>
</protein>
<accession>A0A1Y5I6Y5</accession>
<keyword evidence="4" id="KW-1185">Reference proteome</keyword>
<evidence type="ECO:0000313" key="4">
    <source>
        <dbReference type="Proteomes" id="UP000009170"/>
    </source>
</evidence>
<evidence type="ECO:0000313" key="2">
    <source>
        <dbReference type="EMBL" id="CAL53043.1"/>
    </source>
</evidence>
<evidence type="ECO:0000313" key="3">
    <source>
        <dbReference type="EMBL" id="OUS43994.1"/>
    </source>
</evidence>
<dbReference type="OrthoDB" id="10517230at2759"/>